<gene>
    <name evidence="1" type="ORF">SMD11_0531</name>
</gene>
<dbReference type="EMBL" id="CP021744">
    <property type="protein sequence ID" value="ARZ66197.1"/>
    <property type="molecule type" value="Genomic_DNA"/>
</dbReference>
<dbReference type="KEGG" id="salj:SMD11_0531"/>
<dbReference type="AlphaFoldDB" id="A0A1Z2KVW7"/>
<sequence length="123" mass="13038">MEICKHLTVHTGCRREFQMRTLQSLIGSVARKAGCDRHHQITTYGQQAAVEEAVNVGAQQQSFLDPVPFRAGKRSQMSGLEHLRGRCAGDSAGQPVLADQGLTEGVLAASGGGRRPPATPGSS</sequence>
<accession>A0A1Z2KVW7</accession>
<organism evidence="1 2">
    <name type="scientific">Streptomyces albireticuli</name>
    <dbReference type="NCBI Taxonomy" id="1940"/>
    <lineage>
        <taxon>Bacteria</taxon>
        <taxon>Bacillati</taxon>
        <taxon>Actinomycetota</taxon>
        <taxon>Actinomycetes</taxon>
        <taxon>Kitasatosporales</taxon>
        <taxon>Streptomycetaceae</taxon>
        <taxon>Streptomyces</taxon>
    </lineage>
</organism>
<protein>
    <submittedName>
        <fullName evidence="1">Uncharacterized protein</fullName>
    </submittedName>
</protein>
<name>A0A1Z2KVW7_9ACTN</name>
<reference evidence="1 2" key="1">
    <citation type="submission" date="2017-06" db="EMBL/GenBank/DDBJ databases">
        <title>Streptomyces albireticuli Genome sequencing and assembly.</title>
        <authorList>
            <person name="Wang Y."/>
            <person name="Du B."/>
            <person name="Ding Y."/>
            <person name="Liu H."/>
            <person name="Hou Q."/>
            <person name="Liu K."/>
            <person name="Yao L."/>
            <person name="Wang C."/>
        </authorList>
    </citation>
    <scope>NUCLEOTIDE SEQUENCE [LARGE SCALE GENOMIC DNA]</scope>
    <source>
        <strain evidence="1 2">MDJK11</strain>
    </source>
</reference>
<evidence type="ECO:0000313" key="1">
    <source>
        <dbReference type="EMBL" id="ARZ66197.1"/>
    </source>
</evidence>
<evidence type="ECO:0000313" key="2">
    <source>
        <dbReference type="Proteomes" id="UP000195755"/>
    </source>
</evidence>
<dbReference type="Proteomes" id="UP000195755">
    <property type="component" value="Chromosome"/>
</dbReference>
<proteinExistence type="predicted"/>